<name>F9Y7D5_KETVW</name>
<dbReference type="KEGG" id="kvl:KVU_1224"/>
<dbReference type="PANTHER" id="PTHR35893">
    <property type="entry name" value="INNER MEMBRANE PROTEIN-RELATED"/>
    <property type="match status" value="1"/>
</dbReference>
<evidence type="ECO:0000256" key="1">
    <source>
        <dbReference type="SAM" id="Coils"/>
    </source>
</evidence>
<reference evidence="3 4" key="1">
    <citation type="journal article" date="2011" name="J. Bacteriol.">
        <title>Complete genome sequence of the industrial strain Ketogulonicigenium vulgare WSH-001.</title>
        <authorList>
            <person name="Liu L."/>
            <person name="Li Y."/>
            <person name="Zhang J."/>
            <person name="Zhou Z."/>
            <person name="Liu J."/>
            <person name="Li X."/>
            <person name="Zhou J."/>
            <person name="Du G."/>
            <person name="Wang L."/>
            <person name="Chen J."/>
        </authorList>
    </citation>
    <scope>NUCLEOTIDE SEQUENCE [LARGE SCALE GENOMIC DNA]</scope>
    <source>
        <strain evidence="3 4">WSH-001</strain>
    </source>
</reference>
<dbReference type="HOGENOM" id="CLU_132623_2_1_5"/>
<dbReference type="PANTHER" id="PTHR35893:SF3">
    <property type="entry name" value="INNER MEMBRANE PROTEIN"/>
    <property type="match status" value="1"/>
</dbReference>
<accession>F9Y7D5</accession>
<keyword evidence="4" id="KW-1185">Reference proteome</keyword>
<dbReference type="AlphaFoldDB" id="F9Y7D5"/>
<sequence>MATTEKTTAEKQAEKTISDLQEQIAALKTEMGRITENFAEAGKDAASRLSDRAQDAVKTARTRAKDIASDVEDQAHIQAERIKDGAQRGYEQAGEFISRQPATAVGLAAGLGFLLGVLMNRR</sequence>
<dbReference type="eggNOG" id="COG4575">
    <property type="taxonomic scope" value="Bacteria"/>
</dbReference>
<evidence type="ECO:0000313" key="4">
    <source>
        <dbReference type="Proteomes" id="UP000000692"/>
    </source>
</evidence>
<gene>
    <name evidence="3" type="ordered locus">KVU_1224</name>
</gene>
<dbReference type="Pfam" id="PF19029">
    <property type="entry name" value="DUF883_C"/>
    <property type="match status" value="1"/>
</dbReference>
<dbReference type="Proteomes" id="UP000000692">
    <property type="component" value="Chromosome"/>
</dbReference>
<keyword evidence="1" id="KW-0175">Coiled coil</keyword>
<evidence type="ECO:0000259" key="2">
    <source>
        <dbReference type="Pfam" id="PF19029"/>
    </source>
</evidence>
<dbReference type="RefSeq" id="WP_013384527.1">
    <property type="nucleotide sequence ID" value="NC_017384.1"/>
</dbReference>
<proteinExistence type="predicted"/>
<protein>
    <recommendedName>
        <fullName evidence="2">DUF883 domain-containing protein</fullName>
    </recommendedName>
</protein>
<dbReference type="InterPro" id="IPR010279">
    <property type="entry name" value="YqjD/ElaB"/>
</dbReference>
<evidence type="ECO:0000313" key="3">
    <source>
        <dbReference type="EMBL" id="AEM41063.1"/>
    </source>
</evidence>
<feature type="domain" description="DUF883" evidence="2">
    <location>
        <begin position="101"/>
        <end position="122"/>
    </location>
</feature>
<feature type="coiled-coil region" evidence="1">
    <location>
        <begin position="10"/>
        <end position="37"/>
    </location>
</feature>
<dbReference type="EMBL" id="CP002018">
    <property type="protein sequence ID" value="AEM41063.1"/>
    <property type="molecule type" value="Genomic_DNA"/>
</dbReference>
<dbReference type="OrthoDB" id="9946411at2"/>
<dbReference type="GO" id="GO:0043022">
    <property type="term" value="F:ribosome binding"/>
    <property type="evidence" value="ECO:0007669"/>
    <property type="project" value="InterPro"/>
</dbReference>
<organism evidence="3 4">
    <name type="scientific">Ketogulonicigenium vulgare (strain WSH-001)</name>
    <dbReference type="NCBI Taxonomy" id="759362"/>
    <lineage>
        <taxon>Bacteria</taxon>
        <taxon>Pseudomonadati</taxon>
        <taxon>Pseudomonadota</taxon>
        <taxon>Alphaproteobacteria</taxon>
        <taxon>Rhodobacterales</taxon>
        <taxon>Roseobacteraceae</taxon>
        <taxon>Ketogulonicigenium</taxon>
    </lineage>
</organism>
<dbReference type="InterPro" id="IPR043605">
    <property type="entry name" value="DUF883_C"/>
</dbReference>